<keyword evidence="8" id="KW-1185">Reference proteome</keyword>
<accession>A0A0F3KRB0</accession>
<comment type="catalytic activity">
    <reaction evidence="3">
        <text>2 GTP = 3',3'-c-di-GMP + 2 diphosphate</text>
        <dbReference type="Rhea" id="RHEA:24898"/>
        <dbReference type="ChEBI" id="CHEBI:33019"/>
        <dbReference type="ChEBI" id="CHEBI:37565"/>
        <dbReference type="ChEBI" id="CHEBI:58805"/>
        <dbReference type="EC" id="2.7.7.65"/>
    </reaction>
</comment>
<evidence type="ECO:0000313" key="7">
    <source>
        <dbReference type="EMBL" id="KJV33753.1"/>
    </source>
</evidence>
<organism evidence="7 8">
    <name type="scientific">Luteibacter yeojuensis</name>
    <dbReference type="NCBI Taxonomy" id="345309"/>
    <lineage>
        <taxon>Bacteria</taxon>
        <taxon>Pseudomonadati</taxon>
        <taxon>Pseudomonadota</taxon>
        <taxon>Gammaproteobacteria</taxon>
        <taxon>Lysobacterales</taxon>
        <taxon>Rhodanobacteraceae</taxon>
        <taxon>Luteibacter</taxon>
    </lineage>
</organism>
<dbReference type="GO" id="GO:0043709">
    <property type="term" value="P:cell adhesion involved in single-species biofilm formation"/>
    <property type="evidence" value="ECO:0007669"/>
    <property type="project" value="TreeGrafter"/>
</dbReference>
<dbReference type="Proteomes" id="UP000033651">
    <property type="component" value="Unassembled WGS sequence"/>
</dbReference>
<dbReference type="InterPro" id="IPR050469">
    <property type="entry name" value="Diguanylate_Cyclase"/>
</dbReference>
<dbReference type="InterPro" id="IPR011123">
    <property type="entry name" value="Y_Y_Y"/>
</dbReference>
<dbReference type="Pfam" id="PF07495">
    <property type="entry name" value="Y_Y_Y"/>
    <property type="match status" value="1"/>
</dbReference>
<feature type="chain" id="PRO_5002463061" description="diguanylate cyclase" evidence="5">
    <location>
        <begin position="35"/>
        <end position="1032"/>
    </location>
</feature>
<name>A0A0F3KRB0_9GAMM</name>
<feature type="signal peptide" evidence="5">
    <location>
        <begin position="1"/>
        <end position="34"/>
    </location>
</feature>
<dbReference type="SUPFAM" id="SSF63829">
    <property type="entry name" value="Calcium-dependent phosphotriesterase"/>
    <property type="match status" value="3"/>
</dbReference>
<dbReference type="AlphaFoldDB" id="A0A0F3KRB0"/>
<dbReference type="Pfam" id="PF00990">
    <property type="entry name" value="GGDEF"/>
    <property type="match status" value="1"/>
</dbReference>
<dbReference type="InterPro" id="IPR011110">
    <property type="entry name" value="Reg_prop"/>
</dbReference>
<dbReference type="PROSITE" id="PS50887">
    <property type="entry name" value="GGDEF"/>
    <property type="match status" value="1"/>
</dbReference>
<dbReference type="EC" id="2.7.7.65" evidence="2"/>
<evidence type="ECO:0000256" key="3">
    <source>
        <dbReference type="ARBA" id="ARBA00034247"/>
    </source>
</evidence>
<evidence type="ECO:0000256" key="1">
    <source>
        <dbReference type="ARBA" id="ARBA00001946"/>
    </source>
</evidence>
<dbReference type="FunFam" id="3.30.70.270:FF:000001">
    <property type="entry name" value="Diguanylate cyclase domain protein"/>
    <property type="match status" value="1"/>
</dbReference>
<evidence type="ECO:0000313" key="8">
    <source>
        <dbReference type="Proteomes" id="UP000033651"/>
    </source>
</evidence>
<dbReference type="InterPro" id="IPR000160">
    <property type="entry name" value="GGDEF_dom"/>
</dbReference>
<dbReference type="RefSeq" id="WP_045829498.1">
    <property type="nucleotide sequence ID" value="NZ_JZRB01000021.1"/>
</dbReference>
<protein>
    <recommendedName>
        <fullName evidence="2">diguanylate cyclase</fullName>
        <ecNumber evidence="2">2.7.7.65</ecNumber>
    </recommendedName>
</protein>
<gene>
    <name evidence="7" type="ORF">VI08_10300</name>
</gene>
<dbReference type="InterPro" id="IPR029787">
    <property type="entry name" value="Nucleotide_cyclase"/>
</dbReference>
<dbReference type="NCBIfam" id="TIGR00254">
    <property type="entry name" value="GGDEF"/>
    <property type="match status" value="1"/>
</dbReference>
<dbReference type="CDD" id="cd01949">
    <property type="entry name" value="GGDEF"/>
    <property type="match status" value="1"/>
</dbReference>
<dbReference type="OrthoDB" id="176203at2"/>
<evidence type="ECO:0000256" key="4">
    <source>
        <dbReference type="SAM" id="Phobius"/>
    </source>
</evidence>
<feature type="domain" description="GGDEF" evidence="6">
    <location>
        <begin position="900"/>
        <end position="1032"/>
    </location>
</feature>
<evidence type="ECO:0000259" key="6">
    <source>
        <dbReference type="PROSITE" id="PS50887"/>
    </source>
</evidence>
<reference evidence="7 8" key="1">
    <citation type="submission" date="2015-03" db="EMBL/GenBank/DDBJ databases">
        <title>Draft genome sequence of Luteibacter yeojuensis strain SU11.</title>
        <authorList>
            <person name="Sulaiman J."/>
            <person name="Priya K."/>
            <person name="Chan K.-G."/>
        </authorList>
    </citation>
    <scope>NUCLEOTIDE SEQUENCE [LARGE SCALE GENOMIC DNA]</scope>
    <source>
        <strain evidence="7 8">SU11</strain>
    </source>
</reference>
<dbReference type="InterPro" id="IPR043128">
    <property type="entry name" value="Rev_trsase/Diguanyl_cyclase"/>
</dbReference>
<evidence type="ECO:0000256" key="5">
    <source>
        <dbReference type="SAM" id="SignalP"/>
    </source>
</evidence>
<dbReference type="GO" id="GO:1902201">
    <property type="term" value="P:negative regulation of bacterial-type flagellum-dependent cell motility"/>
    <property type="evidence" value="ECO:0007669"/>
    <property type="project" value="TreeGrafter"/>
</dbReference>
<keyword evidence="4" id="KW-0812">Transmembrane</keyword>
<dbReference type="Pfam" id="PF07494">
    <property type="entry name" value="Reg_prop"/>
    <property type="match status" value="3"/>
</dbReference>
<dbReference type="Gene3D" id="2.130.10.10">
    <property type="entry name" value="YVTN repeat-like/Quinoprotein amine dehydrogenase"/>
    <property type="match status" value="3"/>
</dbReference>
<comment type="cofactor">
    <cofactor evidence="1">
        <name>Mg(2+)</name>
        <dbReference type="ChEBI" id="CHEBI:18420"/>
    </cofactor>
</comment>
<dbReference type="InterPro" id="IPR013783">
    <property type="entry name" value="Ig-like_fold"/>
</dbReference>
<proteinExistence type="predicted"/>
<dbReference type="EMBL" id="JZRB01000021">
    <property type="protein sequence ID" value="KJV33753.1"/>
    <property type="molecule type" value="Genomic_DNA"/>
</dbReference>
<keyword evidence="4" id="KW-0472">Membrane</keyword>
<dbReference type="Gene3D" id="2.60.40.10">
    <property type="entry name" value="Immunoglobulins"/>
    <property type="match status" value="1"/>
</dbReference>
<dbReference type="GO" id="GO:0005886">
    <property type="term" value="C:plasma membrane"/>
    <property type="evidence" value="ECO:0007669"/>
    <property type="project" value="TreeGrafter"/>
</dbReference>
<dbReference type="SMART" id="SM00267">
    <property type="entry name" value="GGDEF"/>
    <property type="match status" value="1"/>
</dbReference>
<keyword evidence="5" id="KW-0732">Signal</keyword>
<dbReference type="SUPFAM" id="SSF55073">
    <property type="entry name" value="Nucleotide cyclase"/>
    <property type="match status" value="1"/>
</dbReference>
<feature type="transmembrane region" description="Helical" evidence="4">
    <location>
        <begin position="817"/>
        <end position="836"/>
    </location>
</feature>
<dbReference type="Gene3D" id="3.30.70.270">
    <property type="match status" value="1"/>
</dbReference>
<dbReference type="InterPro" id="IPR015943">
    <property type="entry name" value="WD40/YVTN_repeat-like_dom_sf"/>
</dbReference>
<sequence>MQAERTHRPRRHGWLRAASLVLALCLLGAGGAAAQVPHVAPKVGIDPWAAYETAWFDTVGVADGLPHSTTTAIVQDKAGLIWIGTFGGLARYDGYRMQVFGQEPDSYGGAVLPDAYVRALMPLDDGGLLVGTNAGGLLRFDPKTVRFHLYPVGKGGTSNGKIFSIARSRDPDVFWIATEGGLDKLQLSTGAITRVSSLPGDDPSMVPRTFVVAEDRAGNLWLGLDNGIFVRKPGGHFERLVSNDPEIDPILHDQAWALYQDSKDRMWIGTGQSGAVFITPDWHAHAVPNFSGKTGLARRRTIRAFRETPQHVLWAATDGAGVITYDFNNGQLRALAHDAAMPSSLPGDITRDILQDRTGNIWVATELGAAHYDPNGRKVFSVMPSPLQAHTLSNANVHSVFVDPRGRVWLGLGMGRIDVLDLANGGMRHLQLGGEQAERDVQAFVVAPDGSIWAGAQGVSRIDPDSFALKSSMIPSLDGRLILSMQRDGNDLLIGTYDGLFRYDSATGALRQMRHDPKDPHSIVGDQVRHIVRMAHSWWFATISGISIQYDGVPGFTNISHDPADPKSLPQDYTGSMAFDSHHRLWLGTFGGIAYLDDFQERGPFHFGLIGAREGLVNTKINALLVDNDDRVWASMANGVAMVDAASHRVFDLGIRDGLRIPSYIHRSAAEAPGGELMFGGLGGLTVVRPYWVAPQMATPRLAVTHIAMNDRSVPLAELPGEGGRFVLDGDGRNLRVDFALLDYRAPQETHYAYRMDDADTAWNEVARGIPPSAIYTNLASGTYTLRLRATMRGLDARTIETSIRVDVVPRWYESPWTLLLGVALAVAMFFGLVYLRTLYLRRRAELLQAQVEARTRDLKAANERLDHLAGTDELTGSLNRRRFLEQAERVRQGAAKDGIPFSMVLLDIDDFKTVNDTFGHLAGDTVIRETMRVISSMCRADDLAGRFGGEEFILCLPGALAEHALDITERVRHALASQVIVHGDYRMRITVSAGVAMWRAPESLNSLLGRADEALYEAKNDGRNRSRIASL</sequence>
<dbReference type="PATRIC" id="fig|345309.4.peg.1397"/>
<dbReference type="GO" id="GO:0052621">
    <property type="term" value="F:diguanylate cyclase activity"/>
    <property type="evidence" value="ECO:0007669"/>
    <property type="project" value="UniProtKB-EC"/>
</dbReference>
<keyword evidence="4" id="KW-1133">Transmembrane helix</keyword>
<dbReference type="PANTHER" id="PTHR45138:SF9">
    <property type="entry name" value="DIGUANYLATE CYCLASE DGCM-RELATED"/>
    <property type="match status" value="1"/>
</dbReference>
<comment type="caution">
    <text evidence="7">The sequence shown here is derived from an EMBL/GenBank/DDBJ whole genome shotgun (WGS) entry which is preliminary data.</text>
</comment>
<evidence type="ECO:0000256" key="2">
    <source>
        <dbReference type="ARBA" id="ARBA00012528"/>
    </source>
</evidence>
<dbReference type="PANTHER" id="PTHR45138">
    <property type="entry name" value="REGULATORY COMPONENTS OF SENSORY TRANSDUCTION SYSTEM"/>
    <property type="match status" value="1"/>
</dbReference>